<feature type="compositionally biased region" description="Basic and acidic residues" evidence="1">
    <location>
        <begin position="1"/>
        <end position="10"/>
    </location>
</feature>
<dbReference type="InterPro" id="IPR000719">
    <property type="entry name" value="Prot_kinase_dom"/>
</dbReference>
<accession>A0ABS7FVL9</accession>
<sequence>MTEDAPHEESIGPYRLLSRLGDGRGGHRAADRSGRDVAIRRLDGAAGGHRPDIAAMRGVLSPYVADVLDGDPGAYVVTRFVPGRPLEEHVAGHGPLRGAALRLLALGLAKGLAAIHRAGLAHGGLAPGSVLVVDGAPVLVDFGLAAATEADDVYAWAATVTFAATAPGGGDVPAPLVPLLRAATAADAAVRPSAAELAEAVEALDLGPAPAPASAPAAPVPEPRPAAADPAAPPPAAVAVPRPELEMARGWARLLTILVAVIAVSVTVLMPVAGLALSFLATGLLRLAAPAPLRGRLLALGTTALSLPYAGAVAVAVPLAITALAAVDVVVEPLGAAALGAGAGTAVLWLAPGLGGPRRLLEEAFLRAARVPHRIAAAGVVLGLLAFAAAGAALSLTPSFAPMYGLQSSLENSLGRLQSYL</sequence>
<feature type="transmembrane region" description="Helical" evidence="2">
    <location>
        <begin position="375"/>
        <end position="396"/>
    </location>
</feature>
<evidence type="ECO:0000256" key="2">
    <source>
        <dbReference type="SAM" id="Phobius"/>
    </source>
</evidence>
<evidence type="ECO:0000256" key="1">
    <source>
        <dbReference type="SAM" id="MobiDB-lite"/>
    </source>
</evidence>
<dbReference type="Proteomes" id="UP000774570">
    <property type="component" value="Unassembled WGS sequence"/>
</dbReference>
<proteinExistence type="predicted"/>
<feature type="domain" description="Protein kinase" evidence="3">
    <location>
        <begin position="14"/>
        <end position="310"/>
    </location>
</feature>
<dbReference type="SUPFAM" id="SSF56112">
    <property type="entry name" value="Protein kinase-like (PK-like)"/>
    <property type="match status" value="1"/>
</dbReference>
<dbReference type="InterPro" id="IPR011009">
    <property type="entry name" value="Kinase-like_dom_sf"/>
</dbReference>
<dbReference type="SMART" id="SM00220">
    <property type="entry name" value="S_TKc"/>
    <property type="match status" value="1"/>
</dbReference>
<feature type="compositionally biased region" description="Basic and acidic residues" evidence="1">
    <location>
        <begin position="21"/>
        <end position="33"/>
    </location>
</feature>
<feature type="transmembrane region" description="Helical" evidence="2">
    <location>
        <begin position="333"/>
        <end position="354"/>
    </location>
</feature>
<name>A0ABS7FVL9_9ACTN</name>
<evidence type="ECO:0000259" key="3">
    <source>
        <dbReference type="PROSITE" id="PS50011"/>
    </source>
</evidence>
<dbReference type="Gene3D" id="1.10.510.10">
    <property type="entry name" value="Transferase(Phosphotransferase) domain 1"/>
    <property type="match status" value="1"/>
</dbReference>
<organism evidence="4 5">
    <name type="scientific">Actinomadura parmotrematis</name>
    <dbReference type="NCBI Taxonomy" id="2864039"/>
    <lineage>
        <taxon>Bacteria</taxon>
        <taxon>Bacillati</taxon>
        <taxon>Actinomycetota</taxon>
        <taxon>Actinomycetes</taxon>
        <taxon>Streptosporangiales</taxon>
        <taxon>Thermomonosporaceae</taxon>
        <taxon>Actinomadura</taxon>
    </lineage>
</organism>
<feature type="region of interest" description="Disordered" evidence="1">
    <location>
        <begin position="1"/>
        <end position="33"/>
    </location>
</feature>
<evidence type="ECO:0000313" key="5">
    <source>
        <dbReference type="Proteomes" id="UP000774570"/>
    </source>
</evidence>
<keyword evidence="2" id="KW-0472">Membrane</keyword>
<feature type="transmembrane region" description="Helical" evidence="2">
    <location>
        <begin position="297"/>
        <end position="327"/>
    </location>
</feature>
<keyword evidence="2" id="KW-1133">Transmembrane helix</keyword>
<evidence type="ECO:0000313" key="4">
    <source>
        <dbReference type="EMBL" id="MBW8484477.1"/>
    </source>
</evidence>
<keyword evidence="2" id="KW-0812">Transmembrane</keyword>
<gene>
    <name evidence="4" type="ORF">K1Y72_18995</name>
</gene>
<feature type="region of interest" description="Disordered" evidence="1">
    <location>
        <begin position="212"/>
        <end position="235"/>
    </location>
</feature>
<comment type="caution">
    <text evidence="4">The sequence shown here is derived from an EMBL/GenBank/DDBJ whole genome shotgun (WGS) entry which is preliminary data.</text>
</comment>
<dbReference type="RefSeq" id="WP_220167694.1">
    <property type="nucleotide sequence ID" value="NZ_JAIBOA010000011.1"/>
</dbReference>
<feature type="transmembrane region" description="Helical" evidence="2">
    <location>
        <begin position="254"/>
        <end position="285"/>
    </location>
</feature>
<protein>
    <recommendedName>
        <fullName evidence="3">Protein kinase domain-containing protein</fullName>
    </recommendedName>
</protein>
<dbReference type="PROSITE" id="PS50011">
    <property type="entry name" value="PROTEIN_KINASE_DOM"/>
    <property type="match status" value="1"/>
</dbReference>
<feature type="compositionally biased region" description="Pro residues" evidence="1">
    <location>
        <begin position="212"/>
        <end position="224"/>
    </location>
</feature>
<keyword evidence="5" id="KW-1185">Reference proteome</keyword>
<dbReference type="EMBL" id="JAIBOA010000011">
    <property type="protein sequence ID" value="MBW8484477.1"/>
    <property type="molecule type" value="Genomic_DNA"/>
</dbReference>
<reference evidence="4 5" key="1">
    <citation type="submission" date="2021-07" db="EMBL/GenBank/DDBJ databases">
        <title>Actinomadura sp. PM05-2 isolated from lichen.</title>
        <authorList>
            <person name="Somphong A."/>
            <person name="Phongsopitanun W."/>
            <person name="Tanasupawat S."/>
            <person name="Peongsungnone V."/>
        </authorList>
    </citation>
    <scope>NUCLEOTIDE SEQUENCE [LARGE SCALE GENOMIC DNA]</scope>
    <source>
        <strain evidence="4 5">PM05-2</strain>
    </source>
</reference>